<keyword evidence="2" id="KW-0560">Oxidoreductase</keyword>
<dbReference type="Gene3D" id="3.40.50.720">
    <property type="entry name" value="NAD(P)-binding Rossmann-like Domain"/>
    <property type="match status" value="1"/>
</dbReference>
<dbReference type="Pfam" id="PF14833">
    <property type="entry name" value="NAD_binding_11"/>
    <property type="match status" value="1"/>
</dbReference>
<evidence type="ECO:0000256" key="2">
    <source>
        <dbReference type="ARBA" id="ARBA00023002"/>
    </source>
</evidence>
<dbReference type="InterPro" id="IPR029154">
    <property type="entry name" value="HIBADH-like_NADP-bd"/>
</dbReference>
<dbReference type="GO" id="GO:0016491">
    <property type="term" value="F:oxidoreductase activity"/>
    <property type="evidence" value="ECO:0007669"/>
    <property type="project" value="UniProtKB-KW"/>
</dbReference>
<evidence type="ECO:0000259" key="6">
    <source>
        <dbReference type="Pfam" id="PF14833"/>
    </source>
</evidence>
<dbReference type="AlphaFoldDB" id="A0AAE3GI81"/>
<name>A0AAE3GI81_9PSEU</name>
<keyword evidence="3" id="KW-0520">NAD</keyword>
<organism evidence="7 8">
    <name type="scientific">Goodfellowiella coeruleoviolacea</name>
    <dbReference type="NCBI Taxonomy" id="334858"/>
    <lineage>
        <taxon>Bacteria</taxon>
        <taxon>Bacillati</taxon>
        <taxon>Actinomycetota</taxon>
        <taxon>Actinomycetes</taxon>
        <taxon>Pseudonocardiales</taxon>
        <taxon>Pseudonocardiaceae</taxon>
        <taxon>Goodfellowiella</taxon>
    </lineage>
</organism>
<evidence type="ECO:0000256" key="1">
    <source>
        <dbReference type="ARBA" id="ARBA00009080"/>
    </source>
</evidence>
<feature type="domain" description="6-phosphogluconate dehydrogenase NADP-binding" evidence="5">
    <location>
        <begin position="18"/>
        <end position="172"/>
    </location>
</feature>
<dbReference type="GO" id="GO:0051287">
    <property type="term" value="F:NAD binding"/>
    <property type="evidence" value="ECO:0007669"/>
    <property type="project" value="InterPro"/>
</dbReference>
<proteinExistence type="inferred from homology"/>
<feature type="active site" evidence="4">
    <location>
        <position position="186"/>
    </location>
</feature>
<dbReference type="RefSeq" id="WP_253776715.1">
    <property type="nucleotide sequence ID" value="NZ_JAMTCK010000015.1"/>
</dbReference>
<dbReference type="EMBL" id="JAMTCK010000015">
    <property type="protein sequence ID" value="MCP2168656.1"/>
    <property type="molecule type" value="Genomic_DNA"/>
</dbReference>
<evidence type="ECO:0000256" key="4">
    <source>
        <dbReference type="PIRSR" id="PIRSR000103-1"/>
    </source>
</evidence>
<accession>A0AAE3GI81</accession>
<dbReference type="PIRSF" id="PIRSF000103">
    <property type="entry name" value="HIBADH"/>
    <property type="match status" value="1"/>
</dbReference>
<dbReference type="PANTHER" id="PTHR43580:SF2">
    <property type="entry name" value="CYTOKINE-LIKE NUCLEAR FACTOR N-PAC"/>
    <property type="match status" value="1"/>
</dbReference>
<evidence type="ECO:0000313" key="8">
    <source>
        <dbReference type="Proteomes" id="UP001206128"/>
    </source>
</evidence>
<dbReference type="SUPFAM" id="SSF48179">
    <property type="entry name" value="6-phosphogluconate dehydrogenase C-terminal domain-like"/>
    <property type="match status" value="1"/>
</dbReference>
<dbReference type="SUPFAM" id="SSF51735">
    <property type="entry name" value="NAD(P)-binding Rossmann-fold domains"/>
    <property type="match status" value="1"/>
</dbReference>
<dbReference type="InterPro" id="IPR008927">
    <property type="entry name" value="6-PGluconate_DH-like_C_sf"/>
</dbReference>
<dbReference type="InterPro" id="IPR051265">
    <property type="entry name" value="HIBADH-related_NP60_sf"/>
</dbReference>
<dbReference type="PANTHER" id="PTHR43580">
    <property type="entry name" value="OXIDOREDUCTASE GLYR1-RELATED"/>
    <property type="match status" value="1"/>
</dbReference>
<evidence type="ECO:0000313" key="7">
    <source>
        <dbReference type="EMBL" id="MCP2168656.1"/>
    </source>
</evidence>
<protein>
    <submittedName>
        <fullName evidence="7">3-hydroxyisobutyrate dehydrogenase</fullName>
    </submittedName>
</protein>
<reference evidence="7" key="1">
    <citation type="submission" date="2022-06" db="EMBL/GenBank/DDBJ databases">
        <title>Genomic Encyclopedia of Archaeal and Bacterial Type Strains, Phase II (KMG-II): from individual species to whole genera.</title>
        <authorList>
            <person name="Goeker M."/>
        </authorList>
    </citation>
    <scope>NUCLEOTIDE SEQUENCE</scope>
    <source>
        <strain evidence="7">DSM 43935</strain>
    </source>
</reference>
<gene>
    <name evidence="7" type="ORF">LX83_005534</name>
</gene>
<evidence type="ECO:0000256" key="3">
    <source>
        <dbReference type="ARBA" id="ARBA00023027"/>
    </source>
</evidence>
<keyword evidence="8" id="KW-1185">Reference proteome</keyword>
<dbReference type="GO" id="GO:0050661">
    <property type="term" value="F:NADP binding"/>
    <property type="evidence" value="ECO:0007669"/>
    <property type="project" value="InterPro"/>
</dbReference>
<dbReference type="InterPro" id="IPR006115">
    <property type="entry name" value="6PGDH_NADP-bd"/>
</dbReference>
<dbReference type="Pfam" id="PF03446">
    <property type="entry name" value="NAD_binding_2"/>
    <property type="match status" value="1"/>
</dbReference>
<dbReference type="InterPro" id="IPR036291">
    <property type="entry name" value="NAD(P)-bd_dom_sf"/>
</dbReference>
<dbReference type="Gene3D" id="1.10.1040.10">
    <property type="entry name" value="N-(1-d-carboxylethyl)-l-norvaline Dehydrogenase, domain 2"/>
    <property type="match status" value="1"/>
</dbReference>
<dbReference type="InterPro" id="IPR015815">
    <property type="entry name" value="HIBADH-related"/>
</dbReference>
<dbReference type="Proteomes" id="UP001206128">
    <property type="component" value="Unassembled WGS sequence"/>
</dbReference>
<comment type="caution">
    <text evidence="7">The sequence shown here is derived from an EMBL/GenBank/DDBJ whole genome shotgun (WGS) entry which is preliminary data.</text>
</comment>
<sequence>MTTERPPERPTAVPGQPTVAVLGIGIMGHGIAGNLCRHGLPVRVWNRTRTKAEPLAELGAVVAGNPAEAVAGADVVLTVLNDGPRVLEAITSAETGLTPGTVWAQVSTVGVSAIAPLVQFAADRGLTFVDSPVQGSKPAAEQGQLVVLAAGPASARPVLEPVYRAIGERVRWVADTGETGAASRLKLVLNSWVLALTHGTAEALALAEGLGVDPADFLAVVTGGPLDNAYLRTKSRAILANDFTPTFTVTNAAKDAALVVGAAEQAGVRLDVAAAGRQRLERAAAGGHADEDMAASYFASFIH</sequence>
<evidence type="ECO:0000259" key="5">
    <source>
        <dbReference type="Pfam" id="PF03446"/>
    </source>
</evidence>
<feature type="domain" description="3-hydroxyisobutyrate dehydrogenase-like NAD-binding" evidence="6">
    <location>
        <begin position="180"/>
        <end position="296"/>
    </location>
</feature>
<comment type="similarity">
    <text evidence="1">Belongs to the HIBADH-related family.</text>
</comment>
<dbReference type="InterPro" id="IPR013328">
    <property type="entry name" value="6PGD_dom2"/>
</dbReference>